<sequence>MEIDLAAADLFIKNLLSTAPASLCAIELGKVHKTAAAPSPVRGHAAGRDRCVGHVKPDVTNMRGLVNTLEAPNGPLWSKAG</sequence>
<accession>J4KLR9</accession>
<evidence type="ECO:0000313" key="1">
    <source>
        <dbReference type="EMBL" id="EJP62684.1"/>
    </source>
</evidence>
<name>J4KLR9_BEAB2</name>
<dbReference type="GeneID" id="19891411"/>
<evidence type="ECO:0000313" key="2">
    <source>
        <dbReference type="Proteomes" id="UP000002762"/>
    </source>
</evidence>
<dbReference type="InParanoid" id="J4KLR9"/>
<protein>
    <submittedName>
        <fullName evidence="1">Uncharacterized protein</fullName>
    </submittedName>
</protein>
<dbReference type="RefSeq" id="XP_008601718.1">
    <property type="nucleotide sequence ID" value="XM_008603496.1"/>
</dbReference>
<reference evidence="1 2" key="1">
    <citation type="journal article" date="2012" name="Sci. Rep.">
        <title>Genomic perspectives on the evolution of fungal entomopathogenicity in Beauveria bassiana.</title>
        <authorList>
            <person name="Xiao G."/>
            <person name="Ying S.H."/>
            <person name="Zheng P."/>
            <person name="Wang Z.L."/>
            <person name="Zhang S."/>
            <person name="Xie X.Q."/>
            <person name="Shang Y."/>
            <person name="St Leger R.J."/>
            <person name="Zhao G.P."/>
            <person name="Wang C."/>
            <person name="Feng M.G."/>
        </authorList>
    </citation>
    <scope>NUCLEOTIDE SEQUENCE [LARGE SCALE GENOMIC DNA]</scope>
    <source>
        <strain evidence="1 2">ARSEF 2860</strain>
    </source>
</reference>
<gene>
    <name evidence="1" type="ORF">BBA_08399</name>
</gene>
<dbReference type="HOGENOM" id="CLU_2573548_0_0_1"/>
<proteinExistence type="predicted"/>
<organism evidence="1 2">
    <name type="scientific">Beauveria bassiana (strain ARSEF 2860)</name>
    <name type="common">White muscardine disease fungus</name>
    <name type="synonym">Tritirachium shiotae</name>
    <dbReference type="NCBI Taxonomy" id="655819"/>
    <lineage>
        <taxon>Eukaryota</taxon>
        <taxon>Fungi</taxon>
        <taxon>Dikarya</taxon>
        <taxon>Ascomycota</taxon>
        <taxon>Pezizomycotina</taxon>
        <taxon>Sordariomycetes</taxon>
        <taxon>Hypocreomycetidae</taxon>
        <taxon>Hypocreales</taxon>
        <taxon>Cordycipitaceae</taxon>
        <taxon>Beauveria</taxon>
    </lineage>
</organism>
<dbReference type="AlphaFoldDB" id="J4KLR9"/>
<dbReference type="Proteomes" id="UP000002762">
    <property type="component" value="Unassembled WGS sequence"/>
</dbReference>
<dbReference type="EMBL" id="JH725183">
    <property type="protein sequence ID" value="EJP62684.1"/>
    <property type="molecule type" value="Genomic_DNA"/>
</dbReference>
<keyword evidence="2" id="KW-1185">Reference proteome</keyword>